<dbReference type="InterPro" id="IPR003660">
    <property type="entry name" value="HAMP_dom"/>
</dbReference>
<dbReference type="Gene3D" id="3.30.565.10">
    <property type="entry name" value="Histidine kinase-like ATPase, C-terminal domain"/>
    <property type="match status" value="1"/>
</dbReference>
<dbReference type="Pfam" id="PF02518">
    <property type="entry name" value="HATPase_c"/>
    <property type="match status" value="1"/>
</dbReference>
<dbReference type="EMBL" id="JAHZUY010000054">
    <property type="protein sequence ID" value="MBW8270811.1"/>
    <property type="molecule type" value="Genomic_DNA"/>
</dbReference>
<dbReference type="Proteomes" id="UP001519924">
    <property type="component" value="Unassembled WGS sequence"/>
</dbReference>
<keyword evidence="6" id="KW-0547">Nucleotide-binding</keyword>
<evidence type="ECO:0000256" key="2">
    <source>
        <dbReference type="ARBA" id="ARBA00004370"/>
    </source>
</evidence>
<dbReference type="CDD" id="cd00075">
    <property type="entry name" value="HATPase"/>
    <property type="match status" value="1"/>
</dbReference>
<dbReference type="InterPro" id="IPR036890">
    <property type="entry name" value="HATPase_C_sf"/>
</dbReference>
<dbReference type="CDD" id="cd06225">
    <property type="entry name" value="HAMP"/>
    <property type="match status" value="1"/>
</dbReference>
<evidence type="ECO:0000256" key="3">
    <source>
        <dbReference type="ARBA" id="ARBA00012438"/>
    </source>
</evidence>
<dbReference type="SMART" id="SM00304">
    <property type="entry name" value="HAMP"/>
    <property type="match status" value="2"/>
</dbReference>
<keyword evidence="7 11" id="KW-0418">Kinase</keyword>
<dbReference type="PRINTS" id="PR00344">
    <property type="entry name" value="BCTRLSENSOR"/>
</dbReference>
<dbReference type="PANTHER" id="PTHR44936:SF10">
    <property type="entry name" value="SENSOR PROTEIN RSTB"/>
    <property type="match status" value="1"/>
</dbReference>
<dbReference type="Gene3D" id="1.10.287.130">
    <property type="match status" value="1"/>
</dbReference>
<comment type="caution">
    <text evidence="11">The sequence shown here is derived from an EMBL/GenBank/DDBJ whole genome shotgun (WGS) entry which is preliminary data.</text>
</comment>
<organism evidence="11 12">
    <name type="scientific">Caldovatus aquaticus</name>
    <dbReference type="NCBI Taxonomy" id="2865671"/>
    <lineage>
        <taxon>Bacteria</taxon>
        <taxon>Pseudomonadati</taxon>
        <taxon>Pseudomonadota</taxon>
        <taxon>Alphaproteobacteria</taxon>
        <taxon>Acetobacterales</taxon>
        <taxon>Roseomonadaceae</taxon>
        <taxon>Caldovatus</taxon>
    </lineage>
</organism>
<evidence type="ECO:0000313" key="12">
    <source>
        <dbReference type="Proteomes" id="UP001519924"/>
    </source>
</evidence>
<dbReference type="GO" id="GO:0016301">
    <property type="term" value="F:kinase activity"/>
    <property type="evidence" value="ECO:0007669"/>
    <property type="project" value="UniProtKB-KW"/>
</dbReference>
<dbReference type="InterPro" id="IPR036097">
    <property type="entry name" value="HisK_dim/P_sf"/>
</dbReference>
<reference evidence="11 12" key="1">
    <citation type="submission" date="2021-08" db="EMBL/GenBank/DDBJ databases">
        <title>Caldovatus sediminis gen. nov., sp. nov., a moderately thermophilic bacterium isolated from a hot spring.</title>
        <authorList>
            <person name="Hu C.-J."/>
            <person name="Li W.-J."/>
            <person name="Xian W.-D."/>
        </authorList>
    </citation>
    <scope>NUCLEOTIDE SEQUENCE [LARGE SCALE GENOMIC DNA]</scope>
    <source>
        <strain evidence="11 12">SYSU G05006</strain>
    </source>
</reference>
<evidence type="ECO:0000259" key="10">
    <source>
        <dbReference type="PROSITE" id="PS50885"/>
    </source>
</evidence>
<comment type="catalytic activity">
    <reaction evidence="1">
        <text>ATP + protein L-histidine = ADP + protein N-phospho-L-histidine.</text>
        <dbReference type="EC" id="2.7.13.3"/>
    </reaction>
</comment>
<dbReference type="RefSeq" id="WP_220118594.1">
    <property type="nucleotide sequence ID" value="NZ_JAHZUY010000054.1"/>
</dbReference>
<evidence type="ECO:0000256" key="8">
    <source>
        <dbReference type="ARBA" id="ARBA00022840"/>
    </source>
</evidence>
<evidence type="ECO:0000259" key="9">
    <source>
        <dbReference type="PROSITE" id="PS50109"/>
    </source>
</evidence>
<evidence type="ECO:0000256" key="5">
    <source>
        <dbReference type="ARBA" id="ARBA00022679"/>
    </source>
</evidence>
<dbReference type="Pfam" id="PF00672">
    <property type="entry name" value="HAMP"/>
    <property type="match status" value="1"/>
</dbReference>
<evidence type="ECO:0000256" key="6">
    <source>
        <dbReference type="ARBA" id="ARBA00022741"/>
    </source>
</evidence>
<evidence type="ECO:0000256" key="4">
    <source>
        <dbReference type="ARBA" id="ARBA00022553"/>
    </source>
</evidence>
<dbReference type="SUPFAM" id="SSF47384">
    <property type="entry name" value="Homodimeric domain of signal transducing histidine kinase"/>
    <property type="match status" value="1"/>
</dbReference>
<dbReference type="SMART" id="SM00387">
    <property type="entry name" value="HATPase_c"/>
    <property type="match status" value="1"/>
</dbReference>
<keyword evidence="12" id="KW-1185">Reference proteome</keyword>
<keyword evidence="5" id="KW-0808">Transferase</keyword>
<accession>A0ABS7F5A4</accession>
<gene>
    <name evidence="11" type="ORF">K1J50_15110</name>
</gene>
<evidence type="ECO:0000313" key="11">
    <source>
        <dbReference type="EMBL" id="MBW8270811.1"/>
    </source>
</evidence>
<keyword evidence="4" id="KW-0597">Phosphoprotein</keyword>
<proteinExistence type="predicted"/>
<dbReference type="InterPro" id="IPR005467">
    <property type="entry name" value="His_kinase_dom"/>
</dbReference>
<evidence type="ECO:0000256" key="7">
    <source>
        <dbReference type="ARBA" id="ARBA00022777"/>
    </source>
</evidence>
<sequence>MALIRRLPWPSSLAGRTTLLLLAALGAFHALSVGLHQRVLDTAVVRTRDAALAERIVAIRQALAAQPPERREAEAHALSATTIEVHWDTAPVVRPASPAAAGEGSAAHPEGLEAELRRALALADPAALRLAFEGLPPGQGGQGGHVALVSVALPDGTWLNLRAVRFPVPGGHEGMRFWPSLSIMALGIVVVSVFVVRGLTAPLRSLAAAADAMDPNGGGAEVPEDGPDEVRHTAAAFNRMRARIRRMFEEQRRALAAMSHDLMSPIARLRYRVDALEDAELRRRFGRDLDEMEAMARGVLDLLRGETEAEAPRRFDLAATLRTICDDLADRGADVAYDGPDRLAIEGRHLALKRAFANLVENAVRHGGGSAVRVALRPAGVDRRLAVEIADEGPGIPAAELDRVCEPFYRVDKARGRETGGSGLGLAVAKAAVERHGGRLALRNRPGGGLAVLVTLPTDA</sequence>
<dbReference type="PROSITE" id="PS50885">
    <property type="entry name" value="HAMP"/>
    <property type="match status" value="1"/>
</dbReference>
<dbReference type="InterPro" id="IPR003594">
    <property type="entry name" value="HATPase_dom"/>
</dbReference>
<dbReference type="EC" id="2.7.13.3" evidence="3"/>
<feature type="domain" description="HAMP" evidence="10">
    <location>
        <begin position="197"/>
        <end position="249"/>
    </location>
</feature>
<feature type="domain" description="Histidine kinase" evidence="9">
    <location>
        <begin position="257"/>
        <end position="460"/>
    </location>
</feature>
<keyword evidence="8" id="KW-0067">ATP-binding</keyword>
<protein>
    <recommendedName>
        <fullName evidence="3">histidine kinase</fullName>
        <ecNumber evidence="3">2.7.13.3</ecNumber>
    </recommendedName>
</protein>
<evidence type="ECO:0000256" key="1">
    <source>
        <dbReference type="ARBA" id="ARBA00000085"/>
    </source>
</evidence>
<dbReference type="SUPFAM" id="SSF158472">
    <property type="entry name" value="HAMP domain-like"/>
    <property type="match status" value="1"/>
</dbReference>
<dbReference type="PROSITE" id="PS50109">
    <property type="entry name" value="HIS_KIN"/>
    <property type="match status" value="1"/>
</dbReference>
<dbReference type="InterPro" id="IPR004358">
    <property type="entry name" value="Sig_transdc_His_kin-like_C"/>
</dbReference>
<dbReference type="InterPro" id="IPR050980">
    <property type="entry name" value="2C_sensor_his_kinase"/>
</dbReference>
<name>A0ABS7F5A4_9PROT</name>
<dbReference type="SUPFAM" id="SSF55874">
    <property type="entry name" value="ATPase domain of HSP90 chaperone/DNA topoisomerase II/histidine kinase"/>
    <property type="match status" value="1"/>
</dbReference>
<comment type="subcellular location">
    <subcellularLocation>
        <location evidence="2">Membrane</location>
    </subcellularLocation>
</comment>
<dbReference type="PANTHER" id="PTHR44936">
    <property type="entry name" value="SENSOR PROTEIN CREC"/>
    <property type="match status" value="1"/>
</dbReference>